<comment type="cofactor">
    <cofactor evidence="1">
        <name>Zn(2+)</name>
        <dbReference type="ChEBI" id="CHEBI:29105"/>
    </cofactor>
</comment>
<dbReference type="Gene3D" id="3.40.50.720">
    <property type="entry name" value="NAD(P)-binding Rossmann-like Domain"/>
    <property type="match status" value="1"/>
</dbReference>
<dbReference type="EMBL" id="VIWY01000002">
    <property type="protein sequence ID" value="TWG24440.1"/>
    <property type="molecule type" value="Genomic_DNA"/>
</dbReference>
<evidence type="ECO:0000313" key="6">
    <source>
        <dbReference type="EMBL" id="TWG24440.1"/>
    </source>
</evidence>
<comment type="caution">
    <text evidence="6">The sequence shown here is derived from an EMBL/GenBank/DDBJ whole genome shotgun (WGS) entry which is preliminary data.</text>
</comment>
<dbReference type="PANTHER" id="PTHR43350:SF17">
    <property type="entry name" value="NAD-DEPENDENT ALCOHOL DEHYDROGENASE"/>
    <property type="match status" value="1"/>
</dbReference>
<comment type="similarity">
    <text evidence="2">Belongs to the zinc-containing alcohol dehydrogenase family.</text>
</comment>
<evidence type="ECO:0000313" key="7">
    <source>
        <dbReference type="Proteomes" id="UP000320239"/>
    </source>
</evidence>
<dbReference type="GO" id="GO:0016491">
    <property type="term" value="F:oxidoreductase activity"/>
    <property type="evidence" value="ECO:0007669"/>
    <property type="project" value="UniProtKB-KW"/>
</dbReference>
<evidence type="ECO:0000256" key="2">
    <source>
        <dbReference type="ARBA" id="ARBA00008072"/>
    </source>
</evidence>
<sequence length="351" mass="37218">MNGVAYRRIGHRDGVAYLERARTGRLTDQPARVVIAPLVVGVCRSDLRELDGTRHLRRDFGHEIVAEVRYSTLADTLPVGRRVVLDPHPVVRRTSGFADLVEIEGTVADVAAALRPVPADSDPLAALFTEPLACAAHCLARVDAVIAATAHARPSPVAVVGAGIAGTLMAGILRSRGTEVHLVNRGGQRLRFLAERDVLPGVDLHPADRPGRGGFACVVLATAAATGAALELAAGLTGDDGVLMIYAGTEPGSRFLGQDIDAIRRGEGRVTVHDGRRRMHLAGSHGATAADFAVATRLLQDRREGPALRRTVRRLIDVEAPLDEGPALLREMVSRPYVGKAVLTPGVPDRG</sequence>
<evidence type="ECO:0000256" key="3">
    <source>
        <dbReference type="ARBA" id="ARBA00022723"/>
    </source>
</evidence>
<proteinExistence type="inferred from homology"/>
<gene>
    <name evidence="6" type="ORF">FHX34_102996</name>
</gene>
<dbReference type="SUPFAM" id="SSF51905">
    <property type="entry name" value="FAD/NAD(P)-binding domain"/>
    <property type="match status" value="1"/>
</dbReference>
<evidence type="ECO:0000256" key="1">
    <source>
        <dbReference type="ARBA" id="ARBA00001947"/>
    </source>
</evidence>
<dbReference type="RefSeq" id="WP_122977551.1">
    <property type="nucleotide sequence ID" value="NZ_BOMX01000070.1"/>
</dbReference>
<reference evidence="6 7" key="1">
    <citation type="submission" date="2019-06" db="EMBL/GenBank/DDBJ databases">
        <title>Sequencing the genomes of 1000 actinobacteria strains.</title>
        <authorList>
            <person name="Klenk H.-P."/>
        </authorList>
    </citation>
    <scope>NUCLEOTIDE SEQUENCE [LARGE SCALE GENOMIC DNA]</scope>
    <source>
        <strain evidence="6 7">DSM 43866</strain>
    </source>
</reference>
<dbReference type="OrthoDB" id="4539104at2"/>
<dbReference type="Gene3D" id="3.90.180.10">
    <property type="entry name" value="Medium-chain alcohol dehydrogenases, catalytic domain"/>
    <property type="match status" value="1"/>
</dbReference>
<evidence type="ECO:0000256" key="5">
    <source>
        <dbReference type="ARBA" id="ARBA00023002"/>
    </source>
</evidence>
<dbReference type="SUPFAM" id="SSF50129">
    <property type="entry name" value="GroES-like"/>
    <property type="match status" value="1"/>
</dbReference>
<dbReference type="InterPro" id="IPR011032">
    <property type="entry name" value="GroES-like_sf"/>
</dbReference>
<keyword evidence="4" id="KW-0862">Zinc</keyword>
<dbReference type="GO" id="GO:0046872">
    <property type="term" value="F:metal ion binding"/>
    <property type="evidence" value="ECO:0007669"/>
    <property type="project" value="UniProtKB-KW"/>
</dbReference>
<dbReference type="InterPro" id="IPR036188">
    <property type="entry name" value="FAD/NAD-bd_sf"/>
</dbReference>
<protein>
    <submittedName>
        <fullName evidence="6">Threonine dehydrogenase-like Zn-dependent dehydrogenase</fullName>
    </submittedName>
</protein>
<accession>A0A561WKS5</accession>
<evidence type="ECO:0000256" key="4">
    <source>
        <dbReference type="ARBA" id="ARBA00022833"/>
    </source>
</evidence>
<dbReference type="Proteomes" id="UP000320239">
    <property type="component" value="Unassembled WGS sequence"/>
</dbReference>
<dbReference type="PANTHER" id="PTHR43350">
    <property type="entry name" value="NAD-DEPENDENT ALCOHOL DEHYDROGENASE"/>
    <property type="match status" value="1"/>
</dbReference>
<keyword evidence="3" id="KW-0479">Metal-binding</keyword>
<dbReference type="AlphaFoldDB" id="A0A561WKS5"/>
<keyword evidence="7" id="KW-1185">Reference proteome</keyword>
<name>A0A561WKS5_ACTTI</name>
<keyword evidence="5" id="KW-0560">Oxidoreductase</keyword>
<organism evidence="6 7">
    <name type="scientific">Actinoplanes teichomyceticus</name>
    <dbReference type="NCBI Taxonomy" id="1867"/>
    <lineage>
        <taxon>Bacteria</taxon>
        <taxon>Bacillati</taxon>
        <taxon>Actinomycetota</taxon>
        <taxon>Actinomycetes</taxon>
        <taxon>Micromonosporales</taxon>
        <taxon>Micromonosporaceae</taxon>
        <taxon>Actinoplanes</taxon>
    </lineage>
</organism>